<evidence type="ECO:0000256" key="6">
    <source>
        <dbReference type="SAM" id="Phobius"/>
    </source>
</evidence>
<keyword evidence="2" id="KW-1003">Cell membrane</keyword>
<dbReference type="InterPro" id="IPR020846">
    <property type="entry name" value="MFS_dom"/>
</dbReference>
<keyword evidence="10" id="KW-1185">Reference proteome</keyword>
<feature type="transmembrane region" description="Helical" evidence="6">
    <location>
        <begin position="313"/>
        <end position="333"/>
    </location>
</feature>
<dbReference type="EMBL" id="JAWXXX010000002">
    <property type="protein sequence ID" value="MDX5895359.1"/>
    <property type="molecule type" value="Genomic_DNA"/>
</dbReference>
<evidence type="ECO:0000256" key="3">
    <source>
        <dbReference type="ARBA" id="ARBA00022692"/>
    </source>
</evidence>
<evidence type="ECO:0000256" key="1">
    <source>
        <dbReference type="ARBA" id="ARBA00004651"/>
    </source>
</evidence>
<dbReference type="InterPro" id="IPR011701">
    <property type="entry name" value="MFS"/>
</dbReference>
<dbReference type="Proteomes" id="UP001281130">
    <property type="component" value="Unassembled WGS sequence"/>
</dbReference>
<dbReference type="EMBL" id="CP007515">
    <property type="protein sequence ID" value="AHY48084.1"/>
    <property type="molecule type" value="Genomic_DNA"/>
</dbReference>
<evidence type="ECO:0000256" key="5">
    <source>
        <dbReference type="ARBA" id="ARBA00023136"/>
    </source>
</evidence>
<evidence type="ECO:0000313" key="9">
    <source>
        <dbReference type="EMBL" id="MDX5895359.1"/>
    </source>
</evidence>
<evidence type="ECO:0000259" key="7">
    <source>
        <dbReference type="PROSITE" id="PS50850"/>
    </source>
</evidence>
<feature type="transmembrane region" description="Helical" evidence="6">
    <location>
        <begin position="257"/>
        <end position="277"/>
    </location>
</feature>
<feature type="domain" description="Major facilitator superfamily (MFS) profile" evidence="7">
    <location>
        <begin position="14"/>
        <end position="396"/>
    </location>
</feature>
<comment type="subcellular location">
    <subcellularLocation>
        <location evidence="1">Cell membrane</location>
        <topology evidence="1">Multi-pass membrane protein</topology>
    </subcellularLocation>
</comment>
<sequence length="400" mass="40343">MKGTRKEEGAFAGTWRLGLAGFFAIAVAFGPARSGFGLFLPDFRREFGLSTEVSGVIAGGSYGGYLVALSLVGLFATRFGPRLFVTVGGISATAGMILVALAPNAPLLAAGLILSASYAGWSWSAYNDAVEREVPSRLRGRVLSAISTGTTFGLAMAGLIALAAGVWGLPWRAAWLGFAAAALAVTVWNAKALPGGPQGPGSAAPPRAASPGWLLRPGSAVLFGVALSFGVVSGFYWTFAVDLISRSGVLPPEAGPAFYIVLGIAGFVGLLTGDAIVRFGLRSTLAACFVSLGVVGLSLGFAPAAWVSVGVSAVSLGAGIMCTSALLSVWSSLHFPERPSAGFSAVLLFLGTGTIVGPVVLGAFAGRSGLDAAFLVAGALALLTALVAGLARTPEDTSVE</sequence>
<dbReference type="InterPro" id="IPR036259">
    <property type="entry name" value="MFS_trans_sf"/>
</dbReference>
<feature type="transmembrane region" description="Helical" evidence="6">
    <location>
        <begin position="173"/>
        <end position="193"/>
    </location>
</feature>
<dbReference type="GO" id="GO:0005886">
    <property type="term" value="C:plasma membrane"/>
    <property type="evidence" value="ECO:0007669"/>
    <property type="project" value="UniProtKB-SubCell"/>
</dbReference>
<evidence type="ECO:0000313" key="10">
    <source>
        <dbReference type="Proteomes" id="UP000025229"/>
    </source>
</evidence>
<feature type="transmembrane region" description="Helical" evidence="6">
    <location>
        <begin position="214"/>
        <end position="237"/>
    </location>
</feature>
<evidence type="ECO:0000256" key="4">
    <source>
        <dbReference type="ARBA" id="ARBA00022989"/>
    </source>
</evidence>
<dbReference type="Proteomes" id="UP000025229">
    <property type="component" value="Plasmid 1"/>
</dbReference>
<dbReference type="InterPro" id="IPR050189">
    <property type="entry name" value="MFS_Efflux_Transporters"/>
</dbReference>
<dbReference type="KEGG" id="rrd:RradSPS_2801"/>
<dbReference type="eggNOG" id="COG2814">
    <property type="taxonomic scope" value="Bacteria"/>
</dbReference>
<keyword evidence="8" id="KW-0614">Plasmid</keyword>
<proteinExistence type="predicted"/>
<feature type="transmembrane region" description="Helical" evidence="6">
    <location>
        <begin position="345"/>
        <end position="366"/>
    </location>
</feature>
<keyword evidence="4 6" id="KW-1133">Transmembrane helix</keyword>
<feature type="transmembrane region" description="Helical" evidence="6">
    <location>
        <begin position="284"/>
        <end position="307"/>
    </location>
</feature>
<feature type="transmembrane region" description="Helical" evidence="6">
    <location>
        <begin position="372"/>
        <end position="391"/>
    </location>
</feature>
<dbReference type="RefSeq" id="WP_051590000.1">
    <property type="nucleotide sequence ID" value="NZ_CP007515.1"/>
</dbReference>
<dbReference type="PROSITE" id="PS50850">
    <property type="entry name" value="MFS"/>
    <property type="match status" value="1"/>
</dbReference>
<evidence type="ECO:0000313" key="8">
    <source>
        <dbReference type="EMBL" id="AHY48084.1"/>
    </source>
</evidence>
<gene>
    <name evidence="8" type="ORF">RradSPS_2801</name>
    <name evidence="9" type="ORF">SIL72_15130</name>
</gene>
<keyword evidence="3 6" id="KW-0812">Transmembrane</keyword>
<feature type="transmembrane region" description="Helical" evidence="6">
    <location>
        <begin position="83"/>
        <end position="102"/>
    </location>
</feature>
<dbReference type="Gene3D" id="1.20.1250.20">
    <property type="entry name" value="MFS general substrate transporter like domains"/>
    <property type="match status" value="2"/>
</dbReference>
<dbReference type="SUPFAM" id="SSF103473">
    <property type="entry name" value="MFS general substrate transporter"/>
    <property type="match status" value="1"/>
</dbReference>
<dbReference type="OrthoDB" id="2957247at2"/>
<feature type="transmembrane region" description="Helical" evidence="6">
    <location>
        <begin position="142"/>
        <end position="167"/>
    </location>
</feature>
<dbReference type="HOGENOM" id="CLU_058221_0_0_11"/>
<name>A0A023X7Q7_RUBRA</name>
<geneLocation type="plasmid" evidence="8">
    <name>1</name>
</geneLocation>
<feature type="transmembrane region" description="Helical" evidence="6">
    <location>
        <begin position="53"/>
        <end position="76"/>
    </location>
</feature>
<dbReference type="Pfam" id="PF07690">
    <property type="entry name" value="MFS_1"/>
    <property type="match status" value="1"/>
</dbReference>
<dbReference type="PANTHER" id="PTHR43124:SF3">
    <property type="entry name" value="CHLORAMPHENICOL EFFLUX PUMP RV0191"/>
    <property type="match status" value="1"/>
</dbReference>
<dbReference type="AlphaFoldDB" id="A0A023X7Q7"/>
<keyword evidence="5 6" id="KW-0472">Membrane</keyword>
<dbReference type="PANTHER" id="PTHR43124">
    <property type="entry name" value="PURINE EFFLUX PUMP PBUE"/>
    <property type="match status" value="1"/>
</dbReference>
<feature type="transmembrane region" description="Helical" evidence="6">
    <location>
        <begin position="12"/>
        <end position="33"/>
    </location>
</feature>
<accession>A0A023X7Q7</accession>
<reference evidence="9" key="2">
    <citation type="submission" date="2023-11" db="EMBL/GenBank/DDBJ databases">
        <title>MicrobeMod: A computational toolkit for identifying prokaryotic methylation and restriction-modification with nanopore sequencing.</title>
        <authorList>
            <person name="Crits-Christoph A."/>
            <person name="Kang S.C."/>
            <person name="Lee H."/>
            <person name="Ostrov N."/>
        </authorList>
    </citation>
    <scope>NUCLEOTIDE SEQUENCE</scope>
    <source>
        <strain evidence="9">ATCC 51242</strain>
    </source>
</reference>
<feature type="transmembrane region" description="Helical" evidence="6">
    <location>
        <begin position="108"/>
        <end position="130"/>
    </location>
</feature>
<protein>
    <submittedName>
        <fullName evidence="8">Arabinose efflux permease</fullName>
    </submittedName>
    <submittedName>
        <fullName evidence="9">MFS transporter</fullName>
    </submittedName>
</protein>
<reference evidence="8 10" key="1">
    <citation type="submission" date="2014-03" db="EMBL/GenBank/DDBJ databases">
        <title>Complete genome sequence of the Radio-Resistant Rubrobacter radiotolerans RSPS-4.</title>
        <authorList>
            <person name="Egas C.C."/>
            <person name="Barroso C.C."/>
            <person name="Froufe H.J.C."/>
            <person name="Pacheco J.J."/>
            <person name="Albuquerque L.L."/>
            <person name="da Costa M.M.S."/>
        </authorList>
    </citation>
    <scope>NUCLEOTIDE SEQUENCE [LARGE SCALE GENOMIC DNA]</scope>
    <source>
        <strain evidence="8 10">RSPS-4</strain>
        <plasmid evidence="8 10">1</plasmid>
    </source>
</reference>
<dbReference type="GO" id="GO:0022857">
    <property type="term" value="F:transmembrane transporter activity"/>
    <property type="evidence" value="ECO:0007669"/>
    <property type="project" value="InterPro"/>
</dbReference>
<evidence type="ECO:0000256" key="2">
    <source>
        <dbReference type="ARBA" id="ARBA00022475"/>
    </source>
</evidence>
<organism evidence="8 10">
    <name type="scientific">Rubrobacter radiotolerans</name>
    <name type="common">Arthrobacter radiotolerans</name>
    <dbReference type="NCBI Taxonomy" id="42256"/>
    <lineage>
        <taxon>Bacteria</taxon>
        <taxon>Bacillati</taxon>
        <taxon>Actinomycetota</taxon>
        <taxon>Rubrobacteria</taxon>
        <taxon>Rubrobacterales</taxon>
        <taxon>Rubrobacteraceae</taxon>
        <taxon>Rubrobacter</taxon>
    </lineage>
</organism>